<reference evidence="1 2" key="1">
    <citation type="submission" date="2008-12" db="EMBL/GenBank/DDBJ databases">
        <authorList>
            <person name="Fulton L."/>
            <person name="Clifton S."/>
            <person name="Fulton B."/>
            <person name="Xu J."/>
            <person name="Minx P."/>
            <person name="Pepin K.H."/>
            <person name="Johnson M."/>
            <person name="Bhonagiri V."/>
            <person name="Nash W.E."/>
            <person name="Mardis E.R."/>
            <person name="Wilson R.K."/>
        </authorList>
    </citation>
    <scope>NUCLEOTIDE SEQUENCE [LARGE SCALE GENOMIC DNA]</scope>
    <source>
        <strain evidence="1 2">DSM 12042</strain>
    </source>
</reference>
<gene>
    <name evidence="1" type="ORF">HOLDEFILI_01934</name>
</gene>
<accession>B9Y7Y9</accession>
<reference evidence="1 2" key="2">
    <citation type="submission" date="2009-02" db="EMBL/GenBank/DDBJ databases">
        <title>Draft genome sequence of Holdemania filiformis DSM 12042.</title>
        <authorList>
            <person name="Sudarsanam P."/>
            <person name="Ley R."/>
            <person name="Guruge J."/>
            <person name="Turnbaugh P.J."/>
            <person name="Mahowald M."/>
            <person name="Liep D."/>
            <person name="Gordon J."/>
        </authorList>
    </citation>
    <scope>NUCLEOTIDE SEQUENCE [LARGE SCALE GENOMIC DNA]</scope>
    <source>
        <strain evidence="1 2">DSM 12042</strain>
    </source>
</reference>
<dbReference type="EMBL" id="ACCF01000108">
    <property type="protein sequence ID" value="EEF67873.1"/>
    <property type="molecule type" value="Genomic_DNA"/>
</dbReference>
<organism evidence="1 2">
    <name type="scientific">Holdemania filiformis DSM 12042</name>
    <dbReference type="NCBI Taxonomy" id="545696"/>
    <lineage>
        <taxon>Bacteria</taxon>
        <taxon>Bacillati</taxon>
        <taxon>Bacillota</taxon>
        <taxon>Erysipelotrichia</taxon>
        <taxon>Erysipelotrichales</taxon>
        <taxon>Erysipelotrichaceae</taxon>
        <taxon>Holdemania</taxon>
    </lineage>
</organism>
<evidence type="ECO:0000313" key="1">
    <source>
        <dbReference type="EMBL" id="EEF67873.1"/>
    </source>
</evidence>
<dbReference type="AlphaFoldDB" id="B9Y7Y9"/>
<proteinExistence type="predicted"/>
<comment type="caution">
    <text evidence="1">The sequence shown here is derived from an EMBL/GenBank/DDBJ whole genome shotgun (WGS) entry which is preliminary data.</text>
</comment>
<protein>
    <submittedName>
        <fullName evidence="1">Uncharacterized protein</fullName>
    </submittedName>
</protein>
<sequence length="57" mass="6582">MKALDFSKKITSFPVFPNLRFSCGEIPCQTENRCYNKTGFKKRGTLYGIIIFCHESD</sequence>
<dbReference type="Proteomes" id="UP000005950">
    <property type="component" value="Unassembled WGS sequence"/>
</dbReference>
<evidence type="ECO:0000313" key="2">
    <source>
        <dbReference type="Proteomes" id="UP000005950"/>
    </source>
</evidence>
<dbReference type="HOGENOM" id="CLU_2990545_0_0_9"/>
<name>B9Y7Y9_9FIRM</name>
<dbReference type="STRING" id="545696.HOLDEFILI_01934"/>